<name>A0A917CC93_9GAMM</name>
<accession>A0A917CC93</accession>
<protein>
    <submittedName>
        <fullName evidence="1">DUF4845 domain-containing protein</fullName>
    </submittedName>
</protein>
<dbReference type="EMBL" id="BMFO01000001">
    <property type="protein sequence ID" value="GGF83247.1"/>
    <property type="molecule type" value="Genomic_DNA"/>
</dbReference>
<reference evidence="1" key="2">
    <citation type="submission" date="2020-09" db="EMBL/GenBank/DDBJ databases">
        <authorList>
            <person name="Sun Q."/>
            <person name="Zhou Y."/>
        </authorList>
    </citation>
    <scope>NUCLEOTIDE SEQUENCE</scope>
    <source>
        <strain evidence="1">CGMCC 1.12726</strain>
    </source>
</reference>
<comment type="caution">
    <text evidence="1">The sequence shown here is derived from an EMBL/GenBank/DDBJ whole genome shotgun (WGS) entry which is preliminary data.</text>
</comment>
<evidence type="ECO:0000313" key="1">
    <source>
        <dbReference type="EMBL" id="GGF83247.1"/>
    </source>
</evidence>
<reference evidence="1" key="1">
    <citation type="journal article" date="2014" name="Int. J. Syst. Evol. Microbiol.">
        <title>Complete genome sequence of Corynebacterium casei LMG S-19264T (=DSM 44701T), isolated from a smear-ripened cheese.</title>
        <authorList>
            <consortium name="US DOE Joint Genome Institute (JGI-PGF)"/>
            <person name="Walter F."/>
            <person name="Albersmeier A."/>
            <person name="Kalinowski J."/>
            <person name="Ruckert C."/>
        </authorList>
    </citation>
    <scope>NUCLEOTIDE SEQUENCE</scope>
    <source>
        <strain evidence="1">CGMCC 1.12726</strain>
    </source>
</reference>
<evidence type="ECO:0000313" key="2">
    <source>
        <dbReference type="Proteomes" id="UP000632858"/>
    </source>
</evidence>
<organism evidence="1 2">
    <name type="scientific">Arenimonas maotaiensis</name>
    <dbReference type="NCBI Taxonomy" id="1446479"/>
    <lineage>
        <taxon>Bacteria</taxon>
        <taxon>Pseudomonadati</taxon>
        <taxon>Pseudomonadota</taxon>
        <taxon>Gammaproteobacteria</taxon>
        <taxon>Lysobacterales</taxon>
        <taxon>Lysobacteraceae</taxon>
        <taxon>Arenimonas</taxon>
    </lineage>
</organism>
<proteinExistence type="predicted"/>
<dbReference type="RefSeq" id="WP_188446764.1">
    <property type="nucleotide sequence ID" value="NZ_BMFO01000001.1"/>
</dbReference>
<keyword evidence="2" id="KW-1185">Reference proteome</keyword>
<dbReference type="AlphaFoldDB" id="A0A917CC93"/>
<dbReference type="Pfam" id="PF16137">
    <property type="entry name" value="DUF4845"/>
    <property type="match status" value="1"/>
</dbReference>
<dbReference type="InterPro" id="IPR032314">
    <property type="entry name" value="DUF4845"/>
</dbReference>
<gene>
    <name evidence="1" type="ORF">GCM10010960_01700</name>
</gene>
<dbReference type="Proteomes" id="UP000632858">
    <property type="component" value="Unassembled WGS sequence"/>
</dbReference>
<sequence>MQRTQQGMTLISFILILALAAFFGFLAMRLFPVYSEYYSAVNDIKAVTQAAGAQNQGLPQIKDSLYRRFQISYVDNINLDKNVKLVNGPAGKTLELNYEVRKPLMYNLDFVAKFERSFPVSGQPGVE</sequence>